<dbReference type="Proteomes" id="UP001497744">
    <property type="component" value="Unassembled WGS sequence"/>
</dbReference>
<keyword evidence="2" id="KW-1185">Reference proteome</keyword>
<dbReference type="AntiFam" id="ANF00222">
    <property type="entry name" value="Shadow ORF (opposite groL1)"/>
</dbReference>
<comment type="caution">
    <text evidence="1">The sequence shown here is derived from an EMBL/GenBank/DDBJ whole genome shotgun (WGS) entry which is preliminary data.</text>
</comment>
<dbReference type="GeneID" id="94197131"/>
<evidence type="ECO:0000313" key="1">
    <source>
        <dbReference type="EMBL" id="GIX65650.1"/>
    </source>
</evidence>
<proteinExistence type="predicted"/>
<gene>
    <name evidence="1" type="ORF">BcabD6B2_50850</name>
</gene>
<reference evidence="1 2" key="1">
    <citation type="submission" date="2021-06" db="EMBL/GenBank/DDBJ databases">
        <title>Genome sequence of Babesia caballi.</title>
        <authorList>
            <person name="Yamagishi J."/>
            <person name="Kidaka T."/>
            <person name="Ochi A."/>
        </authorList>
    </citation>
    <scope>NUCLEOTIDE SEQUENCE [LARGE SCALE GENOMIC DNA]</scope>
    <source>
        <strain evidence="1">USDA-D6B2</strain>
    </source>
</reference>
<organism evidence="1 2">
    <name type="scientific">Babesia caballi</name>
    <dbReference type="NCBI Taxonomy" id="5871"/>
    <lineage>
        <taxon>Eukaryota</taxon>
        <taxon>Sar</taxon>
        <taxon>Alveolata</taxon>
        <taxon>Apicomplexa</taxon>
        <taxon>Aconoidasida</taxon>
        <taxon>Piroplasmida</taxon>
        <taxon>Babesiidae</taxon>
        <taxon>Babesia</taxon>
    </lineage>
</organism>
<evidence type="ECO:0000313" key="2">
    <source>
        <dbReference type="Proteomes" id="UP001497744"/>
    </source>
</evidence>
<dbReference type="EMBL" id="BPLF01000005">
    <property type="protein sequence ID" value="GIX65650.1"/>
    <property type="molecule type" value="Genomic_DNA"/>
</dbReference>
<name>A0AAV4M0C1_BABCB</name>
<dbReference type="RefSeq" id="XP_067717719.1">
    <property type="nucleotide sequence ID" value="XM_067861618.1"/>
</dbReference>
<protein>
    <submittedName>
        <fullName evidence="1">Uncharacterized protein</fullName>
    </submittedName>
</protein>
<sequence>MATSEVVIREATEAAHEVAVLAKLRVETVGDVVTLKKALSNHRALETGVLGNLLNRSLDSLADDVHADLLVVVLGGQVAQTLRAVKQRAAAARYDAPLHGGLGRTQRVVDAVASLADLDLTGTTDANDGDAASQTSETLLELVGLAEAQLVHDEDSQRFAVDVLGNDQQRRLLLEHVLEHGQNLLHAGNLFVAEEYVGVLELHFHILDAGHEVRRDVALVPLHPLHHLQLVLEGLALGDGDGALLADLLHGVGDELADDAVAVSGDGCHVQNLVAGSDLLLDRVKVLDHALDSHVDAAQQVHRVQTGVNGAAAALEDRAGQNRGRGGPIAGLVVGVRRHLANELRAQVLEFVRQLDSFGHGDAVLGDLGCSVRLRDDDVAALGAQRHGHCVHQAVHSAEQSLAALCRVLHLFGEKPPLGVEDAASQLALAHNGLRNG</sequence>
<dbReference type="AlphaFoldDB" id="A0AAV4M0C1"/>
<accession>A0AAV4M0C1</accession>